<evidence type="ECO:0000256" key="1">
    <source>
        <dbReference type="ARBA" id="ARBA00004141"/>
    </source>
</evidence>
<feature type="transmembrane region" description="Helical" evidence="9">
    <location>
        <begin position="457"/>
        <end position="476"/>
    </location>
</feature>
<keyword evidence="6" id="KW-0129">CBS domain</keyword>
<dbReference type="Proteomes" id="UP000314985">
    <property type="component" value="Chromosome 3"/>
</dbReference>
<feature type="region of interest" description="Disordered" evidence="8">
    <location>
        <begin position="771"/>
        <end position="794"/>
    </location>
</feature>
<dbReference type="GO" id="GO:0016020">
    <property type="term" value="C:membrane"/>
    <property type="evidence" value="ECO:0007669"/>
    <property type="project" value="UniProtKB-SubCell"/>
</dbReference>
<name>A0A4X1SK31_PIG</name>
<feature type="transmembrane region" description="Helical" evidence="9">
    <location>
        <begin position="516"/>
        <end position="540"/>
    </location>
</feature>
<proteinExistence type="predicted"/>
<feature type="transmembrane region" description="Helical" evidence="9">
    <location>
        <begin position="380"/>
        <end position="403"/>
    </location>
</feature>
<dbReference type="Ensembl" id="ENSSSCT00070002951.1">
    <property type="protein sequence ID" value="ENSSSCP00070002426.1"/>
    <property type="gene ID" value="ENSSSCG00070001076.1"/>
</dbReference>
<evidence type="ECO:0000256" key="5">
    <source>
        <dbReference type="ARBA" id="ARBA00022989"/>
    </source>
</evidence>
<dbReference type="Pfam" id="PF00654">
    <property type="entry name" value="Voltage_CLC"/>
    <property type="match status" value="1"/>
</dbReference>
<feature type="transmembrane region" description="Helical" evidence="9">
    <location>
        <begin position="546"/>
        <end position="567"/>
    </location>
</feature>
<keyword evidence="5 9" id="KW-1133">Transmembrane helix</keyword>
<keyword evidence="2" id="KW-0050">Antiport</keyword>
<dbReference type="PANTHER" id="PTHR11689:SF136">
    <property type="entry name" value="H(+)_CL(-) EXCHANGE TRANSPORTER 7"/>
    <property type="match status" value="1"/>
</dbReference>
<protein>
    <submittedName>
        <fullName evidence="10">Chloride voltage-gated channel 7</fullName>
    </submittedName>
</protein>
<sequence>MQISPGLLCASVEELRSPHVVLPRLGQMSNVELDDELLDPDVDPPHPFPKEIPHNEKLLSLKYESLDYDNSENQLFLEEERRINHTAFRTVEVKRWVICAMIGILTGLVACFIDVVVEKLAGLKYRLIKDNIDKFTERGGLSFSLLLWATLNSAFVLLGSVIVAFIEPVAAGSGIPQIKCFLNGVKIPHVVRLKTLVIKVSGVILSVAGGLAVGKEGPMIHSGSVIAAGISQGRSTSLKRDFKIFEYFRRDTEKRDFVSAGAAAGVSAAFGAPVGGVLFSLEEGASFWNQFLTWRIFFASMISTFTLNFVLSIYHGNMWDLSSPGLINFGRFDTETMVYTIHEIPIFIAMGVVGGILGAVFNALNYWLTMFRIRYIHRPCLQVIEAMLVAAVTATVAFVLIYSSRDCQPLQGSSVSYPLQLFCADGEYNSMAAAFFNTPEKSVVSLFHDPPGSYNPMTLGLFTLVYFFLACWTYGLTVSAGVFIPSLLIGAAWGRLFGISLSYITGAAIWADPGKYALMGAAAQLGGIVRMTLSLTVIMMEATSNVTYGFPIMLVLMTAKIVGDVFIEVRPREGRGRGRSGAGPAPYRMASPCPLRRACTTCTSSCRACPSCTGRPPSPRTRSPPGTPASRAGVTWGRRPQLILPGQGWGSGSVAPGPWSVDILPPTPSHLRSLAWGRVSGAPARGGHSVAPAQGGDERAGHLPAEEGEGGRHRGRAEQLGLQPQRLPRGGRRRCRAGTNVGALLWGRGSWAARLCRVRVSTVLWPRAGHTHVSRGHAPNRAARRGSGLAGTSQHTCTVPVTAAPGSCHCAE</sequence>
<dbReference type="GO" id="GO:0062158">
    <property type="term" value="F:chloride:proton antiporter activity"/>
    <property type="evidence" value="ECO:0007669"/>
    <property type="project" value="InterPro"/>
</dbReference>
<feature type="compositionally biased region" description="Basic and acidic residues" evidence="8">
    <location>
        <begin position="696"/>
        <end position="712"/>
    </location>
</feature>
<feature type="transmembrane region" description="Helical" evidence="9">
    <location>
        <begin position="145"/>
        <end position="166"/>
    </location>
</feature>
<reference evidence="10 11" key="1">
    <citation type="submission" date="2017-08" db="EMBL/GenBank/DDBJ databases">
        <title>USMARCv1.0.</title>
        <authorList>
            <person name="Hannum G.I."/>
            <person name="Koren S."/>
            <person name="Schroeder S.G."/>
            <person name="Chin S.C."/>
            <person name="Nonneman D.J."/>
            <person name="Becker S.A."/>
            <person name="Rosen B.D."/>
            <person name="Bickhart D.M."/>
            <person name="Putnam N.H."/>
            <person name="Green R.E."/>
            <person name="Tuggle C.K."/>
            <person name="Liu H."/>
            <person name="Rohrer G.A."/>
            <person name="Warr A."/>
            <person name="Hall R."/>
            <person name="Kim K."/>
            <person name="Hume D.A."/>
            <person name="Talbot R."/>
            <person name="Chow W."/>
            <person name="Howe K."/>
            <person name="Schwartz A.S."/>
            <person name="Watson M."/>
            <person name="Archibald A.L."/>
            <person name="Phillippy A.M."/>
            <person name="Smith T.P.L."/>
        </authorList>
    </citation>
    <scope>NUCLEOTIDE SEQUENCE [LARGE SCALE GENOMIC DNA]</scope>
</reference>
<feature type="region of interest" description="Disordered" evidence="8">
    <location>
        <begin position="610"/>
        <end position="633"/>
    </location>
</feature>
<evidence type="ECO:0000256" key="7">
    <source>
        <dbReference type="ARBA" id="ARBA00023136"/>
    </source>
</evidence>
<accession>A0A4X1SK31</accession>
<evidence type="ECO:0000256" key="6">
    <source>
        <dbReference type="ARBA" id="ARBA00023122"/>
    </source>
</evidence>
<dbReference type="InterPro" id="IPR002249">
    <property type="entry name" value="CIC-7"/>
</dbReference>
<dbReference type="InterPro" id="IPR001807">
    <property type="entry name" value="ClC"/>
</dbReference>
<keyword evidence="2" id="KW-0813">Transport</keyword>
<dbReference type="InterPro" id="IPR051280">
    <property type="entry name" value="Cl-channel/antiporter"/>
</dbReference>
<evidence type="ECO:0000313" key="11">
    <source>
        <dbReference type="Proteomes" id="UP000314985"/>
    </source>
</evidence>
<comment type="subcellular location">
    <subcellularLocation>
        <location evidence="1">Membrane</location>
        <topology evidence="1">Multi-pass membrane protein</topology>
    </subcellularLocation>
</comment>
<feature type="transmembrane region" description="Helical" evidence="9">
    <location>
        <begin position="292"/>
        <end position="314"/>
    </location>
</feature>
<evidence type="ECO:0000256" key="8">
    <source>
        <dbReference type="SAM" id="MobiDB-lite"/>
    </source>
</evidence>
<evidence type="ECO:0000256" key="3">
    <source>
        <dbReference type="ARBA" id="ARBA00022692"/>
    </source>
</evidence>
<dbReference type="PRINTS" id="PR01118">
    <property type="entry name" value="CLCHANNEL7"/>
</dbReference>
<reference evidence="10" key="2">
    <citation type="submission" date="2025-08" db="UniProtKB">
        <authorList>
            <consortium name="Ensembl"/>
        </authorList>
    </citation>
    <scope>IDENTIFICATION</scope>
</reference>
<dbReference type="PANTHER" id="PTHR11689">
    <property type="entry name" value="CHLORIDE CHANNEL PROTEIN CLC FAMILY MEMBER"/>
    <property type="match status" value="1"/>
</dbReference>
<feature type="transmembrane region" description="Helical" evidence="9">
    <location>
        <begin position="344"/>
        <end position="368"/>
    </location>
</feature>
<feature type="transmembrane region" description="Helical" evidence="9">
    <location>
        <begin position="96"/>
        <end position="117"/>
    </location>
</feature>
<evidence type="ECO:0000256" key="2">
    <source>
        <dbReference type="ARBA" id="ARBA00022449"/>
    </source>
</evidence>
<evidence type="ECO:0000256" key="4">
    <source>
        <dbReference type="ARBA" id="ARBA00022737"/>
    </source>
</evidence>
<dbReference type="InterPro" id="IPR014743">
    <property type="entry name" value="Cl-channel_core"/>
</dbReference>
<dbReference type="PRINTS" id="PR00762">
    <property type="entry name" value="CLCHANNEL"/>
</dbReference>
<evidence type="ECO:0000313" key="10">
    <source>
        <dbReference type="Ensembl" id="ENSSSCP00070002426.1"/>
    </source>
</evidence>
<feature type="transmembrane region" description="Helical" evidence="9">
    <location>
        <begin position="196"/>
        <end position="214"/>
    </location>
</feature>
<dbReference type="SUPFAM" id="SSF81340">
    <property type="entry name" value="Clc chloride channel"/>
    <property type="match status" value="1"/>
</dbReference>
<feature type="compositionally biased region" description="Low complexity" evidence="8">
    <location>
        <begin position="610"/>
        <end position="624"/>
    </location>
</feature>
<keyword evidence="7 9" id="KW-0472">Membrane</keyword>
<keyword evidence="4" id="KW-0677">Repeat</keyword>
<feature type="transmembrane region" description="Helical" evidence="9">
    <location>
        <begin position="257"/>
        <end position="280"/>
    </location>
</feature>
<dbReference type="Gene3D" id="1.10.3080.10">
    <property type="entry name" value="Clc chloride channel"/>
    <property type="match status" value="1"/>
</dbReference>
<dbReference type="CDD" id="cd03685">
    <property type="entry name" value="ClC_6_like"/>
    <property type="match status" value="1"/>
</dbReference>
<feature type="region of interest" description="Disordered" evidence="8">
    <location>
        <begin position="682"/>
        <end position="718"/>
    </location>
</feature>
<feature type="transmembrane region" description="Helical" evidence="9">
    <location>
        <begin position="482"/>
        <end position="504"/>
    </location>
</feature>
<keyword evidence="3 9" id="KW-0812">Transmembrane</keyword>
<evidence type="ECO:0000256" key="9">
    <source>
        <dbReference type="SAM" id="Phobius"/>
    </source>
</evidence>
<organism evidence="10 11">
    <name type="scientific">Sus scrofa</name>
    <name type="common">Pig</name>
    <dbReference type="NCBI Taxonomy" id="9823"/>
    <lineage>
        <taxon>Eukaryota</taxon>
        <taxon>Metazoa</taxon>
        <taxon>Chordata</taxon>
        <taxon>Craniata</taxon>
        <taxon>Vertebrata</taxon>
        <taxon>Euteleostomi</taxon>
        <taxon>Mammalia</taxon>
        <taxon>Eutheria</taxon>
        <taxon>Laurasiatheria</taxon>
        <taxon>Artiodactyla</taxon>
        <taxon>Suina</taxon>
        <taxon>Suidae</taxon>
        <taxon>Sus</taxon>
    </lineage>
</organism>
<dbReference type="AlphaFoldDB" id="A0A4X1SK31"/>